<dbReference type="RefSeq" id="WP_093335735.1">
    <property type="nucleotide sequence ID" value="NZ_FOXD01000004.1"/>
</dbReference>
<sequence length="106" mass="12574">MDKTYKVYWSQNALNELAGIMAYPPEVKERIYLDSHKQFSKMPKLSAKQITSGKLKNYWVKLGLYQVIFVFEVNEKKSIVWIDGVKHKRENLYWKQGKNSENLNET</sequence>
<dbReference type="EMBL" id="FOXD01000004">
    <property type="protein sequence ID" value="SFP33230.1"/>
    <property type="molecule type" value="Genomic_DNA"/>
</dbReference>
<dbReference type="STRING" id="1884432.SAMN05518683_104121"/>
<organism evidence="1 2">
    <name type="scientific">Salibacterium halotolerans</name>
    <dbReference type="NCBI Taxonomy" id="1884432"/>
    <lineage>
        <taxon>Bacteria</taxon>
        <taxon>Bacillati</taxon>
        <taxon>Bacillota</taxon>
        <taxon>Bacilli</taxon>
        <taxon>Bacillales</taxon>
        <taxon>Bacillaceae</taxon>
    </lineage>
</organism>
<dbReference type="Proteomes" id="UP000198892">
    <property type="component" value="Unassembled WGS sequence"/>
</dbReference>
<name>A0A1I5PHF2_9BACI</name>
<reference evidence="2" key="1">
    <citation type="submission" date="2016-10" db="EMBL/GenBank/DDBJ databases">
        <authorList>
            <person name="Varghese N."/>
            <person name="Submissions S."/>
        </authorList>
    </citation>
    <scope>NUCLEOTIDE SEQUENCE [LARGE SCALE GENOMIC DNA]</scope>
    <source>
        <strain evidence="2">S7</strain>
    </source>
</reference>
<evidence type="ECO:0000313" key="2">
    <source>
        <dbReference type="Proteomes" id="UP000198892"/>
    </source>
</evidence>
<dbReference type="InterPro" id="IPR035093">
    <property type="entry name" value="RelE/ParE_toxin_dom_sf"/>
</dbReference>
<gene>
    <name evidence="1" type="ORF">SAMN05518683_104121</name>
</gene>
<protein>
    <recommendedName>
        <fullName evidence="3">mRNA interferase RelE/StbE</fullName>
    </recommendedName>
</protein>
<evidence type="ECO:0000313" key="1">
    <source>
        <dbReference type="EMBL" id="SFP33230.1"/>
    </source>
</evidence>
<keyword evidence="2" id="KW-1185">Reference proteome</keyword>
<dbReference type="OrthoDB" id="2969143at2"/>
<evidence type="ECO:0008006" key="3">
    <source>
        <dbReference type="Google" id="ProtNLM"/>
    </source>
</evidence>
<dbReference type="AlphaFoldDB" id="A0A1I5PHF2"/>
<dbReference type="Gene3D" id="3.30.2310.20">
    <property type="entry name" value="RelE-like"/>
    <property type="match status" value="1"/>
</dbReference>
<accession>A0A1I5PHF2</accession>
<proteinExistence type="predicted"/>